<dbReference type="EMBL" id="KQ484762">
    <property type="protein sequence ID" value="KYP33831.1"/>
    <property type="molecule type" value="Genomic_DNA"/>
</dbReference>
<dbReference type="AlphaFoldDB" id="A0A151QU30"/>
<gene>
    <name evidence="2" type="ORF">KK1_045291</name>
</gene>
<sequence length="142" mass="15709">MADADSFSESNDEEICLTRTRNFHSWYLDSGCSRHMTGKRSVFLDLRTKKGGQVTFGGGQKGHIMGIGKIGINSSITINNVLYVKGLTHNPLSISQLCDSGYEVSFNKNKCTVSQYDSSILFTANRCNNVATQKFLISRPMV</sequence>
<dbReference type="Proteomes" id="UP000075243">
    <property type="component" value="Unassembled WGS sequence"/>
</dbReference>
<name>A0A151QU30_CAJCA</name>
<protein>
    <recommendedName>
        <fullName evidence="1">Retrovirus-related Pol polyprotein from transposon TNT 1-94-like beta-barrel domain-containing protein</fullName>
    </recommendedName>
</protein>
<dbReference type="PANTHER" id="PTHR47592">
    <property type="entry name" value="PBF68 PROTEIN"/>
    <property type="match status" value="1"/>
</dbReference>
<reference evidence="2" key="1">
    <citation type="journal article" date="2012" name="Nat. Biotechnol.">
        <title>Draft genome sequence of pigeonpea (Cajanus cajan), an orphan legume crop of resource-poor farmers.</title>
        <authorList>
            <person name="Varshney R.K."/>
            <person name="Chen W."/>
            <person name="Li Y."/>
            <person name="Bharti A.K."/>
            <person name="Saxena R.K."/>
            <person name="Schlueter J.A."/>
            <person name="Donoghue M.T."/>
            <person name="Azam S."/>
            <person name="Fan G."/>
            <person name="Whaley A.M."/>
            <person name="Farmer A.D."/>
            <person name="Sheridan J."/>
            <person name="Iwata A."/>
            <person name="Tuteja R."/>
            <person name="Penmetsa R.V."/>
            <person name="Wu W."/>
            <person name="Upadhyaya H.D."/>
            <person name="Yang S.P."/>
            <person name="Shah T."/>
            <person name="Saxena K.B."/>
            <person name="Michael T."/>
            <person name="McCombie W.R."/>
            <person name="Yang B."/>
            <person name="Zhang G."/>
            <person name="Yang H."/>
            <person name="Wang J."/>
            <person name="Spillane C."/>
            <person name="Cook D.R."/>
            <person name="May G.D."/>
            <person name="Xu X."/>
            <person name="Jackson S.A."/>
        </authorList>
    </citation>
    <scope>NUCLEOTIDE SEQUENCE [LARGE SCALE GENOMIC DNA]</scope>
</reference>
<dbReference type="STRING" id="3821.A0A151QU30"/>
<dbReference type="Gramene" id="C.cajan_44118.t">
    <property type="protein sequence ID" value="C.cajan_44118.t.cds1"/>
    <property type="gene ID" value="C.cajan_44118"/>
</dbReference>
<dbReference type="PANTHER" id="PTHR47592:SF27">
    <property type="entry name" value="OS08G0421700 PROTEIN"/>
    <property type="match status" value="1"/>
</dbReference>
<proteinExistence type="predicted"/>
<organism evidence="2 3">
    <name type="scientific">Cajanus cajan</name>
    <name type="common">Pigeon pea</name>
    <name type="synonym">Cajanus indicus</name>
    <dbReference type="NCBI Taxonomy" id="3821"/>
    <lineage>
        <taxon>Eukaryota</taxon>
        <taxon>Viridiplantae</taxon>
        <taxon>Streptophyta</taxon>
        <taxon>Embryophyta</taxon>
        <taxon>Tracheophyta</taxon>
        <taxon>Spermatophyta</taxon>
        <taxon>Magnoliopsida</taxon>
        <taxon>eudicotyledons</taxon>
        <taxon>Gunneridae</taxon>
        <taxon>Pentapetalae</taxon>
        <taxon>rosids</taxon>
        <taxon>fabids</taxon>
        <taxon>Fabales</taxon>
        <taxon>Fabaceae</taxon>
        <taxon>Papilionoideae</taxon>
        <taxon>50 kb inversion clade</taxon>
        <taxon>NPAAA clade</taxon>
        <taxon>indigoferoid/millettioid clade</taxon>
        <taxon>Phaseoleae</taxon>
        <taxon>Cajanus</taxon>
    </lineage>
</organism>
<keyword evidence="3" id="KW-1185">Reference proteome</keyword>
<evidence type="ECO:0000313" key="2">
    <source>
        <dbReference type="EMBL" id="KYP33831.1"/>
    </source>
</evidence>
<evidence type="ECO:0000259" key="1">
    <source>
        <dbReference type="Pfam" id="PF22936"/>
    </source>
</evidence>
<dbReference type="InterPro" id="IPR054722">
    <property type="entry name" value="PolX-like_BBD"/>
</dbReference>
<evidence type="ECO:0000313" key="3">
    <source>
        <dbReference type="Proteomes" id="UP000075243"/>
    </source>
</evidence>
<dbReference type="Pfam" id="PF22936">
    <property type="entry name" value="Pol_BBD"/>
    <property type="match status" value="1"/>
</dbReference>
<feature type="domain" description="Retrovirus-related Pol polyprotein from transposon TNT 1-94-like beta-barrel" evidence="1">
    <location>
        <begin position="26"/>
        <end position="102"/>
    </location>
</feature>
<accession>A0A151QU30</accession>